<gene>
    <name evidence="1" type="ORF">GSTENG00031095001</name>
</gene>
<reference evidence="1" key="1">
    <citation type="journal article" date="2004" name="Nature">
        <title>Genome duplication in the teleost fish Tetraodon nigroviridis reveals the early vertebrate proto-karyotype.</title>
        <authorList>
            <person name="Jaillon O."/>
            <person name="Aury J.-M."/>
            <person name="Brunet F."/>
            <person name="Petit J.-L."/>
            <person name="Stange-Thomann N."/>
            <person name="Mauceli E."/>
            <person name="Bouneau L."/>
            <person name="Fischer C."/>
            <person name="Ozouf-Costaz C."/>
            <person name="Bernot A."/>
            <person name="Nicaud S."/>
            <person name="Jaffe D."/>
            <person name="Fisher S."/>
            <person name="Lutfalla G."/>
            <person name="Dossat C."/>
            <person name="Segurens B."/>
            <person name="Dasilva C."/>
            <person name="Salanoubat M."/>
            <person name="Levy M."/>
            <person name="Boudet N."/>
            <person name="Castellano S."/>
            <person name="Anthouard V."/>
            <person name="Jubin C."/>
            <person name="Castelli V."/>
            <person name="Katinka M."/>
            <person name="Vacherie B."/>
            <person name="Biemont C."/>
            <person name="Skalli Z."/>
            <person name="Cattolico L."/>
            <person name="Poulain J."/>
            <person name="De Berardinis V."/>
            <person name="Cruaud C."/>
            <person name="Duprat S."/>
            <person name="Brottier P."/>
            <person name="Coutanceau J.-P."/>
            <person name="Gouzy J."/>
            <person name="Parra G."/>
            <person name="Lardier G."/>
            <person name="Chapple C."/>
            <person name="McKernan K.J."/>
            <person name="McEwan P."/>
            <person name="Bosak S."/>
            <person name="Kellis M."/>
            <person name="Volff J.-N."/>
            <person name="Guigo R."/>
            <person name="Zody M.C."/>
            <person name="Mesirov J."/>
            <person name="Lindblad-Toh K."/>
            <person name="Birren B."/>
            <person name="Nusbaum C."/>
            <person name="Kahn D."/>
            <person name="Robinson-Rechavi M."/>
            <person name="Laudet V."/>
            <person name="Schachter V."/>
            <person name="Quetier F."/>
            <person name="Saurin W."/>
            <person name="Scarpelli C."/>
            <person name="Wincker P."/>
            <person name="Lander E.S."/>
            <person name="Weissenbach J."/>
            <person name="Roest Crollius H."/>
        </authorList>
    </citation>
    <scope>NUCLEOTIDE SEQUENCE [LARGE SCALE GENOMIC DNA]</scope>
</reference>
<dbReference type="EMBL" id="CAAE01015007">
    <property type="protein sequence ID" value="CAG09714.1"/>
    <property type="molecule type" value="Genomic_DNA"/>
</dbReference>
<reference evidence="1" key="2">
    <citation type="submission" date="2004-02" db="EMBL/GenBank/DDBJ databases">
        <authorList>
            <consortium name="Genoscope"/>
            <consortium name="Whitehead Institute Centre for Genome Research"/>
        </authorList>
    </citation>
    <scope>NUCLEOTIDE SEQUENCE</scope>
</reference>
<comment type="caution">
    <text evidence="1">The sequence shown here is derived from an EMBL/GenBank/DDBJ whole genome shotgun (WGS) entry which is preliminary data.</text>
</comment>
<sequence>MAATQAWQLQQCSLGYRTPSDDDSDESVCSLPCGLHQIHPTGKQV</sequence>
<evidence type="ECO:0000313" key="1">
    <source>
        <dbReference type="EMBL" id="CAG09714.1"/>
    </source>
</evidence>
<proteinExistence type="predicted"/>
<protein>
    <submittedName>
        <fullName evidence="1">(spotted green pufferfish) hypothetical protein</fullName>
    </submittedName>
</protein>
<dbReference type="KEGG" id="tng:GSTEN00031095G001"/>
<dbReference type="AlphaFoldDB" id="Q4RPG8"/>
<organism evidence="1">
    <name type="scientific">Tetraodon nigroviridis</name>
    <name type="common">Spotted green pufferfish</name>
    <name type="synonym">Chelonodon nigroviridis</name>
    <dbReference type="NCBI Taxonomy" id="99883"/>
    <lineage>
        <taxon>Eukaryota</taxon>
        <taxon>Metazoa</taxon>
        <taxon>Chordata</taxon>
        <taxon>Craniata</taxon>
        <taxon>Vertebrata</taxon>
        <taxon>Euteleostomi</taxon>
        <taxon>Actinopterygii</taxon>
        <taxon>Neopterygii</taxon>
        <taxon>Teleostei</taxon>
        <taxon>Neoteleostei</taxon>
        <taxon>Acanthomorphata</taxon>
        <taxon>Eupercaria</taxon>
        <taxon>Tetraodontiformes</taxon>
        <taxon>Tetradontoidea</taxon>
        <taxon>Tetraodontidae</taxon>
        <taxon>Tetraodon</taxon>
    </lineage>
</organism>
<accession>Q4RPG8</accession>
<name>Q4RPG8_TETNG</name>